<dbReference type="Gene3D" id="3.40.50.980">
    <property type="match status" value="2"/>
</dbReference>
<evidence type="ECO:0000313" key="6">
    <source>
        <dbReference type="Proteomes" id="UP001250181"/>
    </source>
</evidence>
<comment type="caution">
    <text evidence="5">The sequence shown here is derived from an EMBL/GenBank/DDBJ whole genome shotgun (WGS) entry which is preliminary data.</text>
</comment>
<dbReference type="InterPro" id="IPR036291">
    <property type="entry name" value="NAD(P)-bd_dom_sf"/>
</dbReference>
<dbReference type="PANTHER" id="PTHR44845:SF6">
    <property type="entry name" value="BETA-ALANINE-ACTIVATING ENZYME"/>
    <property type="match status" value="1"/>
</dbReference>
<dbReference type="InterPro" id="IPR010080">
    <property type="entry name" value="Thioester_reductase-like_dom"/>
</dbReference>
<keyword evidence="1" id="KW-0596">Phosphopantetheine</keyword>
<reference evidence="5 6" key="1">
    <citation type="submission" date="2023-09" db="EMBL/GenBank/DDBJ databases">
        <title>Streptomyces sp. nov.: A antagonism against Alternaria gaisen Producing Streptochlin, Isolated from Tamarix root soil.</title>
        <authorList>
            <person name="Chen Y."/>
        </authorList>
    </citation>
    <scope>NUCLEOTIDE SEQUENCE [LARGE SCALE GENOMIC DNA]</scope>
    <source>
        <strain evidence="5 6">TRM76323</strain>
    </source>
</reference>
<dbReference type="Pfam" id="PF13193">
    <property type="entry name" value="AMP-binding_C"/>
    <property type="match status" value="1"/>
</dbReference>
<dbReference type="Gene3D" id="2.30.38.10">
    <property type="entry name" value="Luciferase, Domain 3"/>
    <property type="match status" value="1"/>
</dbReference>
<gene>
    <name evidence="5" type="ORF">RND61_13645</name>
</gene>
<dbReference type="InterPro" id="IPR013120">
    <property type="entry name" value="FAR_NAD-bd"/>
</dbReference>
<organism evidence="5 6">
    <name type="scientific">Streptomyces tamarix</name>
    <dbReference type="NCBI Taxonomy" id="3078565"/>
    <lineage>
        <taxon>Bacteria</taxon>
        <taxon>Bacillati</taxon>
        <taxon>Actinomycetota</taxon>
        <taxon>Actinomycetes</taxon>
        <taxon>Kitasatosporales</taxon>
        <taxon>Streptomycetaceae</taxon>
        <taxon>Streptomyces</taxon>
    </lineage>
</organism>
<evidence type="ECO:0000259" key="4">
    <source>
        <dbReference type="PROSITE" id="PS50075"/>
    </source>
</evidence>
<dbReference type="PROSITE" id="PS50075">
    <property type="entry name" value="CARRIER"/>
    <property type="match status" value="1"/>
</dbReference>
<dbReference type="InterPro" id="IPR010071">
    <property type="entry name" value="AA_adenyl_dom"/>
</dbReference>
<dbReference type="Pfam" id="PF00550">
    <property type="entry name" value="PP-binding"/>
    <property type="match status" value="1"/>
</dbReference>
<dbReference type="InterPro" id="IPR036736">
    <property type="entry name" value="ACP-like_sf"/>
</dbReference>
<keyword evidence="6" id="KW-1185">Reference proteome</keyword>
<dbReference type="SUPFAM" id="SSF51735">
    <property type="entry name" value="NAD(P)-binding Rossmann-fold domains"/>
    <property type="match status" value="1"/>
</dbReference>
<dbReference type="InterPro" id="IPR000873">
    <property type="entry name" value="AMP-dep_synth/lig_dom"/>
</dbReference>
<dbReference type="Proteomes" id="UP001250181">
    <property type="component" value="Unassembled WGS sequence"/>
</dbReference>
<proteinExistence type="predicted"/>
<dbReference type="PANTHER" id="PTHR44845">
    <property type="entry name" value="CARRIER DOMAIN-CONTAINING PROTEIN"/>
    <property type="match status" value="1"/>
</dbReference>
<name>A0ABU3QL47_9ACTN</name>
<dbReference type="NCBIfam" id="TIGR01746">
    <property type="entry name" value="Thioester-redct"/>
    <property type="match status" value="1"/>
</dbReference>
<feature type="compositionally biased region" description="Basic and acidic residues" evidence="3">
    <location>
        <begin position="513"/>
        <end position="530"/>
    </location>
</feature>
<dbReference type="SUPFAM" id="SSF47336">
    <property type="entry name" value="ACP-like"/>
    <property type="match status" value="1"/>
</dbReference>
<feature type="region of interest" description="Disordered" evidence="3">
    <location>
        <begin position="506"/>
        <end position="542"/>
    </location>
</feature>
<dbReference type="Gene3D" id="3.30.300.30">
    <property type="match status" value="1"/>
</dbReference>
<evidence type="ECO:0000313" key="5">
    <source>
        <dbReference type="EMBL" id="MDT9683107.1"/>
    </source>
</evidence>
<accession>A0ABU3QL47</accession>
<evidence type="ECO:0000256" key="1">
    <source>
        <dbReference type="ARBA" id="ARBA00022450"/>
    </source>
</evidence>
<protein>
    <submittedName>
        <fullName evidence="5">Amino acid adenylation domain-containing protein</fullName>
    </submittedName>
</protein>
<evidence type="ECO:0000256" key="2">
    <source>
        <dbReference type="ARBA" id="ARBA00022553"/>
    </source>
</evidence>
<dbReference type="SUPFAM" id="SSF56801">
    <property type="entry name" value="Acetyl-CoA synthetase-like"/>
    <property type="match status" value="1"/>
</dbReference>
<dbReference type="RefSeq" id="WP_315878184.1">
    <property type="nucleotide sequence ID" value="NZ_JAWCTQ010000014.1"/>
</dbReference>
<dbReference type="EMBL" id="JAWCTQ010000014">
    <property type="protein sequence ID" value="MDT9683107.1"/>
    <property type="molecule type" value="Genomic_DNA"/>
</dbReference>
<dbReference type="Pfam" id="PF00501">
    <property type="entry name" value="AMP-binding"/>
    <property type="match status" value="1"/>
</dbReference>
<keyword evidence="2" id="KW-0597">Phosphoprotein</keyword>
<dbReference type="InterPro" id="IPR045851">
    <property type="entry name" value="AMP-bd_C_sf"/>
</dbReference>
<dbReference type="CDD" id="cd12117">
    <property type="entry name" value="A_NRPS_Srf_like"/>
    <property type="match status" value="1"/>
</dbReference>
<dbReference type="InterPro" id="IPR009081">
    <property type="entry name" value="PP-bd_ACP"/>
</dbReference>
<sequence length="1035" mass="112248">MVPARSRGIPPQWNDTTVDYPRDALIPHLFAEQAQRRPDAPAVVWDGGGWNYRELYARVRRGAASLRAHGVGDGDLVGVLLERSPEAVAAVLAVLEAGGAFVPLDPSAPTSRLETLLRAAGTRHVITAPGRVPDPVRRLCRCVTTDELSAHPEPDRHRRWAVGRRATDPAYVMYTSGSTGTPKGVVCPHRGPVRLVKSGGDLQILPDDRLLATTRLTFDVSCLEMFGPLLNGACLIVPAPATPLSTEALHRMLRDQHASVMWLSTGLFDQHVQQRPGMFRDLRCLITGGDVVSPSSARAVLEHGRPRLFLNGYGPTENSVLCVAHRIEDLPPGASSVPIGRPLPNSTAYVVREDGELAEPGEVGELWLGGDGVALEYLGAPDITSRSFVPDRFGPDPEARLYRSGDLAYWRPDGNLEYCGRRDRQIKIRGYRIELGEVESALSSHPKVVEAAVDVRGEGNGQHLSAAVVLAPGSATEGIASELLAYTRDRLPGYMMPRRVDTVREIPLTPSGKVDRRRLLEMTDERREDSPDGPAGDSPMNSTERVVAEVWADVLDVDVPRRDDYFSASGGNSLRAAQVASTTQKRLGIPSAGGNALIHSLADDPTVESYARHVRELLDAGHPGRERPDLAGEAVLDASLHFAAAPARPPAPPFTVLLTGGTGFLGVHLIDRLSRAGAESVLCLVRARDSLEARARIAARMRRYGLDPEPCGNVVVPVPGDLAKPRFGLEKNVWEQLSESVDLIVHNGAQVNFSYPYETLKPVNVTGTRTVLDLAGGPRPKPVHYVSTIAVLSSADPAPDGTVHEGSPLPHPENLLLGYTESKWVAERLVAQASQRGLPAAVYRPYEITGNLSDGTWNTDTMMCALFRTIAETGTAPDVELPLNFVPVDYTADALTHILTHERPDGRAYHLDNPAEARLSLLVDRLRTAGYPVETQPYPVWVERLVERVAADRDHPMAPYLPLLAEPAAPDGRSVLETYCAGSFPTFSRTNAEHALRASGITCPPVDAHMIDTYVGYFRRSGFFAPPGAFPGARR</sequence>
<dbReference type="Pfam" id="PF07993">
    <property type="entry name" value="NAD_binding_4"/>
    <property type="match status" value="1"/>
</dbReference>
<dbReference type="Gene3D" id="1.10.1200.10">
    <property type="entry name" value="ACP-like"/>
    <property type="match status" value="1"/>
</dbReference>
<feature type="domain" description="Carrier" evidence="4">
    <location>
        <begin position="538"/>
        <end position="618"/>
    </location>
</feature>
<dbReference type="CDD" id="cd05235">
    <property type="entry name" value="SDR_e1"/>
    <property type="match status" value="1"/>
</dbReference>
<dbReference type="InterPro" id="IPR025110">
    <property type="entry name" value="AMP-bd_C"/>
</dbReference>
<dbReference type="PROSITE" id="PS00455">
    <property type="entry name" value="AMP_BINDING"/>
    <property type="match status" value="1"/>
</dbReference>
<evidence type="ECO:0000256" key="3">
    <source>
        <dbReference type="SAM" id="MobiDB-lite"/>
    </source>
</evidence>
<dbReference type="NCBIfam" id="TIGR01733">
    <property type="entry name" value="AA-adenyl-dom"/>
    <property type="match status" value="1"/>
</dbReference>
<dbReference type="Gene3D" id="3.40.50.720">
    <property type="entry name" value="NAD(P)-binding Rossmann-like Domain"/>
    <property type="match status" value="1"/>
</dbReference>
<dbReference type="InterPro" id="IPR020845">
    <property type="entry name" value="AMP-binding_CS"/>
</dbReference>